<evidence type="ECO:0000256" key="4">
    <source>
        <dbReference type="ARBA" id="ARBA00022695"/>
    </source>
</evidence>
<dbReference type="PANTHER" id="PTHR33568:SF3">
    <property type="entry name" value="DNA-DIRECTED DNA POLYMERASE"/>
    <property type="match status" value="1"/>
</dbReference>
<protein>
    <recommendedName>
        <fullName evidence="2">DNA-directed DNA polymerase</fullName>
        <ecNumber evidence="2">2.7.7.7</ecNumber>
    </recommendedName>
</protein>
<dbReference type="Proteomes" id="UP000285326">
    <property type="component" value="Unassembled WGS sequence"/>
</dbReference>
<dbReference type="InterPro" id="IPR043502">
    <property type="entry name" value="DNA/RNA_pol_sf"/>
</dbReference>
<dbReference type="GO" id="GO:0006260">
    <property type="term" value="P:DNA replication"/>
    <property type="evidence" value="ECO:0007669"/>
    <property type="project" value="UniProtKB-KW"/>
</dbReference>
<dbReference type="InterPro" id="IPR012337">
    <property type="entry name" value="RNaseH-like_sf"/>
</dbReference>
<evidence type="ECO:0000256" key="7">
    <source>
        <dbReference type="ARBA" id="ARBA00023125"/>
    </source>
</evidence>
<evidence type="ECO:0000259" key="9">
    <source>
        <dbReference type="Pfam" id="PF03175"/>
    </source>
</evidence>
<dbReference type="GO" id="GO:0000166">
    <property type="term" value="F:nucleotide binding"/>
    <property type="evidence" value="ECO:0007669"/>
    <property type="project" value="InterPro"/>
</dbReference>
<keyword evidence="3" id="KW-0808">Transferase</keyword>
<keyword evidence="5" id="KW-0235">DNA replication</keyword>
<dbReference type="PROSITE" id="PS00116">
    <property type="entry name" value="DNA_POLYMERASE_B"/>
    <property type="match status" value="1"/>
</dbReference>
<dbReference type="EMBL" id="MCBS01023624">
    <property type="protein sequence ID" value="RKF75070.1"/>
    <property type="molecule type" value="Genomic_DNA"/>
</dbReference>
<name>A0A420IKJ4_9PEZI</name>
<dbReference type="GO" id="GO:0003677">
    <property type="term" value="F:DNA binding"/>
    <property type="evidence" value="ECO:0007669"/>
    <property type="project" value="UniProtKB-KW"/>
</dbReference>
<dbReference type="SUPFAM" id="SSF53098">
    <property type="entry name" value="Ribonuclease H-like"/>
    <property type="match status" value="1"/>
</dbReference>
<accession>A0A420IKJ4</accession>
<evidence type="ECO:0000256" key="3">
    <source>
        <dbReference type="ARBA" id="ARBA00022679"/>
    </source>
</evidence>
<dbReference type="EC" id="2.7.7.7" evidence="2"/>
<dbReference type="InterPro" id="IPR004868">
    <property type="entry name" value="DNA-dir_DNA_pol_B_mt/vir"/>
</dbReference>
<keyword evidence="6" id="KW-0239">DNA-directed DNA polymerase</keyword>
<dbReference type="GO" id="GO:0003887">
    <property type="term" value="F:DNA-directed DNA polymerase activity"/>
    <property type="evidence" value="ECO:0007669"/>
    <property type="project" value="UniProtKB-KW"/>
</dbReference>
<evidence type="ECO:0000256" key="8">
    <source>
        <dbReference type="ARBA" id="ARBA00049244"/>
    </source>
</evidence>
<evidence type="ECO:0000313" key="10">
    <source>
        <dbReference type="EMBL" id="RKF75070.1"/>
    </source>
</evidence>
<feature type="domain" description="DNA-directed DNA polymerase family B mitochondria/virus" evidence="9">
    <location>
        <begin position="346"/>
        <end position="458"/>
    </location>
</feature>
<comment type="similarity">
    <text evidence="1">Belongs to the DNA polymerase type-B family.</text>
</comment>
<gene>
    <name evidence="10" type="ORF">GcM1_236092b</name>
</gene>
<evidence type="ECO:0000256" key="5">
    <source>
        <dbReference type="ARBA" id="ARBA00022705"/>
    </source>
</evidence>
<evidence type="ECO:0000256" key="1">
    <source>
        <dbReference type="ARBA" id="ARBA00005755"/>
    </source>
</evidence>
<comment type="catalytic activity">
    <reaction evidence="8">
        <text>DNA(n) + a 2'-deoxyribonucleoside 5'-triphosphate = DNA(n+1) + diphosphate</text>
        <dbReference type="Rhea" id="RHEA:22508"/>
        <dbReference type="Rhea" id="RHEA-COMP:17339"/>
        <dbReference type="Rhea" id="RHEA-COMP:17340"/>
        <dbReference type="ChEBI" id="CHEBI:33019"/>
        <dbReference type="ChEBI" id="CHEBI:61560"/>
        <dbReference type="ChEBI" id="CHEBI:173112"/>
        <dbReference type="EC" id="2.7.7.7"/>
    </reaction>
</comment>
<feature type="domain" description="DNA-directed DNA polymerase family B mitochondria/virus" evidence="9">
    <location>
        <begin position="105"/>
        <end position="323"/>
    </location>
</feature>
<organism evidence="10 11">
    <name type="scientific">Golovinomyces cichoracearum</name>
    <dbReference type="NCBI Taxonomy" id="62708"/>
    <lineage>
        <taxon>Eukaryota</taxon>
        <taxon>Fungi</taxon>
        <taxon>Dikarya</taxon>
        <taxon>Ascomycota</taxon>
        <taxon>Pezizomycotina</taxon>
        <taxon>Leotiomycetes</taxon>
        <taxon>Erysiphales</taxon>
        <taxon>Erysiphaceae</taxon>
        <taxon>Golovinomyces</taxon>
    </lineage>
</organism>
<dbReference type="AlphaFoldDB" id="A0A420IKJ4"/>
<keyword evidence="4" id="KW-0548">Nucleotidyltransferase</keyword>
<evidence type="ECO:0000256" key="6">
    <source>
        <dbReference type="ARBA" id="ARBA00022932"/>
    </source>
</evidence>
<dbReference type="InterPro" id="IPR023211">
    <property type="entry name" value="DNA_pol_palm_dom_sf"/>
</dbReference>
<dbReference type="SUPFAM" id="SSF56672">
    <property type="entry name" value="DNA/RNA polymerases"/>
    <property type="match status" value="1"/>
</dbReference>
<evidence type="ECO:0000256" key="2">
    <source>
        <dbReference type="ARBA" id="ARBA00012417"/>
    </source>
</evidence>
<sequence>MVDNAVSLKRLAFNCLGNLISDIYDLFVKDSLTFYNYYKNNKSDLPFVPLEDYVLNEGILIRKSGDMIQIFDKNDNLIYMSKNYVFKPIGIVNKKLFLDTYYLPNLSFGTLDLETYKDEAENRNYVYSIGYYIPKEKILEKFYIDKDLDSYKLVHTCFDKLLSSNYQKRILYIHNLGGYDAYFIIKSLAMYNDNVLKPLGDNLYYLDNLNRNDHFIKLVVKRHINELDLKSLYEVLSIVARKSHILFNEQITDSLTISGLSMKYFMKMHYNQNKNPLPLIRNKKVFSDISMANYGARTEVFKPYGEDLFYYDVNSLYPYSSLNTLCGINAKYIEFVKPLIGISDDEYGYEIVLYNGYNFDKAFNVFDSFIDKVNKYKTEATNISDRNVSKLVMNSLIGKYSMNPFKERSDLVDRMELSFILARYIVSKQVKISDDLYYVSYVKVLDKETCIKSGLDYINELNTLNVSEHTGNNKNSNIDFESISTGAAILSYARVYMAKAMLYVIQNGGTIYYTDTDSLVIDIKLPLSMTDPKKLGLFKLEVLVKQGYFLADKVYAIKPQN</sequence>
<dbReference type="Pfam" id="PF03175">
    <property type="entry name" value="DNA_pol_B_2"/>
    <property type="match status" value="2"/>
</dbReference>
<dbReference type="PANTHER" id="PTHR33568">
    <property type="entry name" value="DNA POLYMERASE"/>
    <property type="match status" value="1"/>
</dbReference>
<dbReference type="InterPro" id="IPR017964">
    <property type="entry name" value="DNA-dir_DNA_pol_B_CS"/>
</dbReference>
<dbReference type="Gene3D" id="3.90.1600.10">
    <property type="entry name" value="Palm domain of DNA polymerase"/>
    <property type="match status" value="1"/>
</dbReference>
<comment type="caution">
    <text evidence="10">The sequence shown here is derived from an EMBL/GenBank/DDBJ whole genome shotgun (WGS) entry which is preliminary data.</text>
</comment>
<proteinExistence type="inferred from homology"/>
<keyword evidence="7" id="KW-0238">DNA-binding</keyword>
<reference evidence="10 11" key="1">
    <citation type="journal article" date="2018" name="BMC Genomics">
        <title>Comparative genome analyses reveal sequence features reflecting distinct modes of host-adaptation between dicot and monocot powdery mildew.</title>
        <authorList>
            <person name="Wu Y."/>
            <person name="Ma X."/>
            <person name="Pan Z."/>
            <person name="Kale S.D."/>
            <person name="Song Y."/>
            <person name="King H."/>
            <person name="Zhang Q."/>
            <person name="Presley C."/>
            <person name="Deng X."/>
            <person name="Wei C.I."/>
            <person name="Xiao S."/>
        </authorList>
    </citation>
    <scope>NUCLEOTIDE SEQUENCE [LARGE SCALE GENOMIC DNA]</scope>
    <source>
        <strain evidence="10">UMSG1</strain>
    </source>
</reference>
<evidence type="ECO:0000313" key="11">
    <source>
        <dbReference type="Proteomes" id="UP000285326"/>
    </source>
</evidence>